<comment type="caution">
    <text evidence="2">The sequence shown here is derived from an EMBL/GenBank/DDBJ whole genome shotgun (WGS) entry which is preliminary data.</text>
</comment>
<gene>
    <name evidence="2" type="ORF">Cgig2_006615</name>
</gene>
<feature type="region of interest" description="Disordered" evidence="1">
    <location>
        <begin position="465"/>
        <end position="492"/>
    </location>
</feature>
<dbReference type="AlphaFoldDB" id="A0A9Q1KQR5"/>
<keyword evidence="3" id="KW-1185">Reference proteome</keyword>
<name>A0A9Q1KQR5_9CARY</name>
<evidence type="ECO:0000313" key="2">
    <source>
        <dbReference type="EMBL" id="KAJ8446987.1"/>
    </source>
</evidence>
<evidence type="ECO:0000256" key="1">
    <source>
        <dbReference type="SAM" id="MobiDB-lite"/>
    </source>
</evidence>
<accession>A0A9Q1KQR5</accession>
<feature type="compositionally biased region" description="Low complexity" evidence="1">
    <location>
        <begin position="470"/>
        <end position="483"/>
    </location>
</feature>
<proteinExistence type="predicted"/>
<dbReference type="Proteomes" id="UP001153076">
    <property type="component" value="Unassembled WGS sequence"/>
</dbReference>
<reference evidence="2" key="1">
    <citation type="submission" date="2022-04" db="EMBL/GenBank/DDBJ databases">
        <title>Carnegiea gigantea Genome sequencing and assembly v2.</title>
        <authorList>
            <person name="Copetti D."/>
            <person name="Sanderson M.J."/>
            <person name="Burquez A."/>
            <person name="Wojciechowski M.F."/>
        </authorList>
    </citation>
    <scope>NUCLEOTIDE SEQUENCE</scope>
    <source>
        <strain evidence="2">SGP5-SGP5p</strain>
        <tissue evidence="2">Aerial part</tissue>
    </source>
</reference>
<protein>
    <submittedName>
        <fullName evidence="2">Uncharacterized protein</fullName>
    </submittedName>
</protein>
<dbReference type="EMBL" id="JAKOGI010000044">
    <property type="protein sequence ID" value="KAJ8446987.1"/>
    <property type="molecule type" value="Genomic_DNA"/>
</dbReference>
<organism evidence="2 3">
    <name type="scientific">Carnegiea gigantea</name>
    <dbReference type="NCBI Taxonomy" id="171969"/>
    <lineage>
        <taxon>Eukaryota</taxon>
        <taxon>Viridiplantae</taxon>
        <taxon>Streptophyta</taxon>
        <taxon>Embryophyta</taxon>
        <taxon>Tracheophyta</taxon>
        <taxon>Spermatophyta</taxon>
        <taxon>Magnoliopsida</taxon>
        <taxon>eudicotyledons</taxon>
        <taxon>Gunneridae</taxon>
        <taxon>Pentapetalae</taxon>
        <taxon>Caryophyllales</taxon>
        <taxon>Cactineae</taxon>
        <taxon>Cactaceae</taxon>
        <taxon>Cactoideae</taxon>
        <taxon>Echinocereeae</taxon>
        <taxon>Carnegiea</taxon>
    </lineage>
</organism>
<evidence type="ECO:0000313" key="3">
    <source>
        <dbReference type="Proteomes" id="UP001153076"/>
    </source>
</evidence>
<sequence>MKRLVTLAIHNHMLPLHLVSLSPSVSLWLSSPTSHPSPVTLAASHARRCPPIVSDISTYALFAWLPQVDNAGFGNCSHVMDDRVDADHRTNRASMMEQVLSTSEMAQYVICNFECDRRGVAFPPSPLLDDFLALCPRYDLAMAEEAAQSSNSCNCPNEAERLGVLHGRTLHRMGSALTKLRWSTFESWVWLNGDRILEARFREEAEQEDKCSDVEGAASCLDDGKQKSELGSPPSGIALPPLHGTREMVNFVRESFRWCWRSSTHPPCPLSNDYRDLCLHFTLPDVERTVLDFELPEMVQVIFYAMLLNDAIKLGVVSSPMVADLKLTLEGLRWSPFESWLGSSSRGLVKAQLRQWTPERKRTEVIEGGEERMASFPTFLDTMHVAEYVRDNFHRPLRESSVLCPKLLHLNFHGLCPNFDFLVAMQFAHATHIPKMVQAFFYAMVINEAMELKLSSRATMDFMTSNLRPSRSSSSEGALTSSSPRDGPATLDKSILKKRDCAPMEPIPEIVAMGLEFSRASACSDPQDGPDSHFPNPKVIPTLKRTALEMQYLLLAGIPL</sequence>